<dbReference type="AlphaFoldDB" id="A0A5S4EZU1"/>
<keyword evidence="2" id="KW-1185">Reference proteome</keyword>
<dbReference type="EMBL" id="VCKY01000249">
    <property type="protein sequence ID" value="TMR09150.1"/>
    <property type="molecule type" value="Genomic_DNA"/>
</dbReference>
<accession>A0A5S4EZU1</accession>
<comment type="caution">
    <text evidence="1">The sequence shown here is derived from an EMBL/GenBank/DDBJ whole genome shotgun (WGS) entry which is preliminary data.</text>
</comment>
<reference evidence="1 2" key="1">
    <citation type="submission" date="2019-05" db="EMBL/GenBank/DDBJ databases">
        <title>Draft genome sequence of Nonomuraea turkmeniaca DSM 43926.</title>
        <authorList>
            <person name="Saricaoglu S."/>
            <person name="Isik K."/>
        </authorList>
    </citation>
    <scope>NUCLEOTIDE SEQUENCE [LARGE SCALE GENOMIC DNA]</scope>
    <source>
        <strain evidence="1 2">DSM 43926</strain>
    </source>
</reference>
<dbReference type="Proteomes" id="UP000309128">
    <property type="component" value="Unassembled WGS sequence"/>
</dbReference>
<protein>
    <submittedName>
        <fullName evidence="1">Uncharacterized protein</fullName>
    </submittedName>
</protein>
<evidence type="ECO:0000313" key="2">
    <source>
        <dbReference type="Proteomes" id="UP000309128"/>
    </source>
</evidence>
<organism evidence="1 2">
    <name type="scientific">Nonomuraea turkmeniaca</name>
    <dbReference type="NCBI Taxonomy" id="103838"/>
    <lineage>
        <taxon>Bacteria</taxon>
        <taxon>Bacillati</taxon>
        <taxon>Actinomycetota</taxon>
        <taxon>Actinomycetes</taxon>
        <taxon>Streptosporangiales</taxon>
        <taxon>Streptosporangiaceae</taxon>
        <taxon>Nonomuraea</taxon>
    </lineage>
</organism>
<dbReference type="OrthoDB" id="836517at2"/>
<name>A0A5S4EZU1_9ACTN</name>
<evidence type="ECO:0000313" key="1">
    <source>
        <dbReference type="EMBL" id="TMR09150.1"/>
    </source>
</evidence>
<dbReference type="RefSeq" id="WP_138672724.1">
    <property type="nucleotide sequence ID" value="NZ_VCKY01000249.1"/>
</dbReference>
<gene>
    <name evidence="1" type="ORF">ETD86_44850</name>
</gene>
<proteinExistence type="predicted"/>
<sequence>MTEGVIPSISKLLAATGQFRHHGQKRFDDTMFFEYEAKRDGLDSLNGRAAVRAMNRRIVPRSGQPAASTA</sequence>